<dbReference type="EMBL" id="UPPP01000133">
    <property type="protein sequence ID" value="VBB09663.1"/>
    <property type="molecule type" value="Genomic_DNA"/>
</dbReference>
<dbReference type="AlphaFoldDB" id="A0A498RHS8"/>
<keyword evidence="2" id="KW-1185">Reference proteome</keyword>
<proteinExistence type="predicted"/>
<dbReference type="RefSeq" id="WP_165866157.1">
    <property type="nucleotide sequence ID" value="NZ_UPPP01000133.1"/>
</dbReference>
<gene>
    <name evidence="1" type="ORF">LUCI_4961</name>
</gene>
<evidence type="ECO:0000313" key="1">
    <source>
        <dbReference type="EMBL" id="VBB09663.1"/>
    </source>
</evidence>
<sequence length="49" mass="5322">MYCPIFGMNPNNSTIPFSECIKDACAWWIVSGTTGTCAICKMGEYAASH</sequence>
<evidence type="ECO:0000313" key="2">
    <source>
        <dbReference type="Proteomes" id="UP000277811"/>
    </source>
</evidence>
<dbReference type="Proteomes" id="UP000277811">
    <property type="component" value="Unassembled WGS sequence"/>
</dbReference>
<accession>A0A498RHS8</accession>
<organism evidence="1 2">
    <name type="scientific">Lucifera butyrica</name>
    <dbReference type="NCBI Taxonomy" id="1351585"/>
    <lineage>
        <taxon>Bacteria</taxon>
        <taxon>Bacillati</taxon>
        <taxon>Bacillota</taxon>
        <taxon>Negativicutes</taxon>
        <taxon>Veillonellales</taxon>
        <taxon>Veillonellaceae</taxon>
        <taxon>Lucifera</taxon>
    </lineage>
</organism>
<reference evidence="1 2" key="1">
    <citation type="submission" date="2018-06" db="EMBL/GenBank/DDBJ databases">
        <authorList>
            <person name="Strepis N."/>
        </authorList>
    </citation>
    <scope>NUCLEOTIDE SEQUENCE [LARGE SCALE GENOMIC DNA]</scope>
    <source>
        <strain evidence="1">LUCI</strain>
    </source>
</reference>
<name>A0A498RHS8_9FIRM</name>
<protein>
    <submittedName>
        <fullName evidence="1">Uncharacterized protein</fullName>
    </submittedName>
</protein>